<feature type="transmembrane region" description="Helical" evidence="1">
    <location>
        <begin position="146"/>
        <end position="169"/>
    </location>
</feature>
<evidence type="ECO:0000256" key="1">
    <source>
        <dbReference type="SAM" id="Phobius"/>
    </source>
</evidence>
<dbReference type="EMBL" id="MN448295">
    <property type="protein sequence ID" value="QFG74930.1"/>
    <property type="molecule type" value="Genomic_DNA"/>
</dbReference>
<organism evidence="2">
    <name type="scientific">Megaviridae environmental sample</name>
    <dbReference type="NCBI Taxonomy" id="1737588"/>
    <lineage>
        <taxon>Viruses</taxon>
        <taxon>Varidnaviria</taxon>
        <taxon>Bamfordvirae</taxon>
        <taxon>Nucleocytoviricota</taxon>
        <taxon>Megaviricetes</taxon>
        <taxon>Imitervirales</taxon>
        <taxon>Mimiviridae</taxon>
        <taxon>environmental samples</taxon>
    </lineage>
</organism>
<name>A0A5J6VLI6_9VIRU</name>
<keyword evidence="1" id="KW-0812">Transmembrane</keyword>
<protein>
    <submittedName>
        <fullName evidence="2">Uncharacterized protein</fullName>
    </submittedName>
</protein>
<keyword evidence="1" id="KW-1133">Transmembrane helix</keyword>
<proteinExistence type="predicted"/>
<feature type="transmembrane region" description="Helical" evidence="1">
    <location>
        <begin position="86"/>
        <end position="104"/>
    </location>
</feature>
<keyword evidence="1" id="KW-0472">Membrane</keyword>
<accession>A0A5J6VLI6</accession>
<reference evidence="2" key="1">
    <citation type="journal article" date="2019" name="Philos. Trans. R. Soc. Lond., B, Biol. Sci.">
        <title>Targeted metagenomic recovery of four divergent viruses reveals shared and distinctive characteristics of giant viruses of marine eukaryotes.</title>
        <authorList>
            <person name="Needham D.M."/>
            <person name="Poirier C."/>
            <person name="Hehenberger E."/>
            <person name="Jimenez V."/>
            <person name="Swalwell J.E."/>
            <person name="Santoro A.E."/>
            <person name="Worden A.Z."/>
        </authorList>
    </citation>
    <scope>NUCLEOTIDE SEQUENCE</scope>
    <source>
        <strain evidence="2">OPacV-421</strain>
    </source>
</reference>
<feature type="transmembrane region" description="Helical" evidence="1">
    <location>
        <begin position="34"/>
        <end position="53"/>
    </location>
</feature>
<evidence type="ECO:0000313" key="2">
    <source>
        <dbReference type="EMBL" id="QFG74930.1"/>
    </source>
</evidence>
<sequence>MQAELIKYPEVYKKISYTSQLFLVSTFLGLYNKLYDLALSCGIVYFTSYFFWIDPDNSYRRYLDLVMVQIGIYYHVIRAIESDHMIPYYILVVLSSYCGIQSFYNFKVKKYNTSTLYHMLMHVGTNGALHVLYTSNMKPFMETQVINMYTLLLIMILASVQFYSLIYYVDVC</sequence>